<feature type="repeat" description="WD" evidence="5">
    <location>
        <begin position="143"/>
        <end position="184"/>
    </location>
</feature>
<sequence>MSIDYKLSTLLGTVYKQGNLLFTPDGTSIVSPVGNRVSVFDLINSKSYTFAYEHRKNIARISLNPQATLLISVDDDGRAILVNFVRRKVIHHFNFKEKVHDIRFSPDGTHFAVAGGRHIQVWRTPNENDESKQFAPFIRHRIYTGHYADVTSITWSSDSRFFLTASKDLTARVYSLNSSDSGAATVLAGHRDRVIAAFFSDDQESIYTVSKDGALFQWRYVSKNWRQEEENEEEEMDDEDGDRESTMRWRIVEKHYFMQEGARVRCAAFHAPSNLLVVGFSSGVFGLYELPGFVVLQTLSVSQNDINYVTINSTGEWLALGAAKLGQLLVWEWKSESYILKQQGHFDALNSLVYSPDGSRVVTGADDGKIKVWDVASGFCIVTFTEHTAAVTSLQFSRRGNVLFSSSLDGSVRAWDLVRYRNFRTFTAPSRVQFTSVAIDPSAEVVAAGSYDDFEIHLWSVQTAQLLDRLNGHEGPVSSLSFSGDGKILASASWDKTVRIWNVFGRQTHVEPLQLQADALSVAIRPDSKQIAVSSLDGQISFWDPELGRQTGNIDGREDIAGGRHATDRFKASNSQRSKHFTNLCYSSDGRTVLAGGNSKFLCLYDVPNGVLLRKFTISRNMALDGTVDMLNSKNMTEGGPLDQIDLAGEASDLEDRMDTTLPGATRGDLSKRRVRPAIRSTGVQFSPAGRSFSVASTEGLLIYSIDDVVAFDPFDLDVDVTVEATIEKLNDREYMTALLMAFRIGERSLIHQVYEAIPLGDIDLISRQLPEVYLERMMRFISSISEDSHHIEFNLLWIKSLLAYHGRYIVAHRRDFSMWLRGIQKFVSRLGKDIGTLADANGYTLQYLLEHCKEEPEEESDDVDMHDDSDAQNHSDSDSEDGEWFGPNGKVSAKAQSQSDEDQSEDEDED</sequence>
<dbReference type="InterPro" id="IPR036322">
    <property type="entry name" value="WD40_repeat_dom_sf"/>
</dbReference>
<evidence type="ECO:0000256" key="4">
    <source>
        <dbReference type="ARBA" id="ARBA00022737"/>
    </source>
</evidence>
<proteinExistence type="inferred from homology"/>
<dbReference type="GO" id="GO:0000462">
    <property type="term" value="P:maturation of SSU-rRNA from tricistronic rRNA transcript (SSU-rRNA, 5.8S rRNA, LSU-rRNA)"/>
    <property type="evidence" value="ECO:0007669"/>
    <property type="project" value="TreeGrafter"/>
</dbReference>
<dbReference type="InterPro" id="IPR019775">
    <property type="entry name" value="WD40_repeat_CS"/>
</dbReference>
<feature type="compositionally biased region" description="Acidic residues" evidence="6">
    <location>
        <begin position="900"/>
        <end position="911"/>
    </location>
</feature>
<organism evidence="8">
    <name type="scientific">Blastobotrys adeninivorans</name>
    <name type="common">Yeast</name>
    <name type="synonym">Arxula adeninivorans</name>
    <dbReference type="NCBI Taxonomy" id="409370"/>
    <lineage>
        <taxon>Eukaryota</taxon>
        <taxon>Fungi</taxon>
        <taxon>Dikarya</taxon>
        <taxon>Ascomycota</taxon>
        <taxon>Saccharomycotina</taxon>
        <taxon>Dipodascomycetes</taxon>
        <taxon>Dipodascales</taxon>
        <taxon>Trichomonascaceae</taxon>
        <taxon>Blastobotrys</taxon>
    </lineage>
</organism>
<dbReference type="SMART" id="SM00320">
    <property type="entry name" value="WD40"/>
    <property type="match status" value="13"/>
</dbReference>
<dbReference type="Gene3D" id="2.130.10.10">
    <property type="entry name" value="YVTN repeat-like/Quinoprotein amine dehydrogenase"/>
    <property type="match status" value="3"/>
</dbReference>
<dbReference type="GO" id="GO:0034388">
    <property type="term" value="C:Pwp2p-containing subcomplex of 90S preribosome"/>
    <property type="evidence" value="ECO:0007669"/>
    <property type="project" value="TreeGrafter"/>
</dbReference>
<dbReference type="FunFam" id="2.130.10.10:FF:000219">
    <property type="entry name" value="Periodic tryptophan protein 2"/>
    <property type="match status" value="1"/>
</dbReference>
<dbReference type="PhylomeDB" id="A0A060TB16"/>
<dbReference type="InterPro" id="IPR007148">
    <property type="entry name" value="SSU_processome_Utp12"/>
</dbReference>
<feature type="compositionally biased region" description="Acidic residues" evidence="6">
    <location>
        <begin position="856"/>
        <end position="866"/>
    </location>
</feature>
<dbReference type="PANTHER" id="PTHR19858">
    <property type="entry name" value="WD40 REPEAT PROTEIN"/>
    <property type="match status" value="1"/>
</dbReference>
<dbReference type="GO" id="GO:0000028">
    <property type="term" value="P:ribosomal small subunit assembly"/>
    <property type="evidence" value="ECO:0007669"/>
    <property type="project" value="TreeGrafter"/>
</dbReference>
<feature type="repeat" description="WD" evidence="5">
    <location>
        <begin position="384"/>
        <end position="425"/>
    </location>
</feature>
<evidence type="ECO:0000313" key="8">
    <source>
        <dbReference type="EMBL" id="CDP38275.1"/>
    </source>
</evidence>
<keyword evidence="2" id="KW-0597">Phosphoprotein</keyword>
<dbReference type="GO" id="GO:0032040">
    <property type="term" value="C:small-subunit processome"/>
    <property type="evidence" value="ECO:0007669"/>
    <property type="project" value="TreeGrafter"/>
</dbReference>
<reference evidence="8" key="2">
    <citation type="submission" date="2014-06" db="EMBL/GenBank/DDBJ databases">
        <title>The complete genome of Blastobotrys (Arxula) adeninivorans LS3 - a yeast of biotechnological interest.</title>
        <authorList>
            <person name="Kunze G."/>
            <person name="Gaillardin C."/>
            <person name="Czernicka M."/>
            <person name="Durrens P."/>
            <person name="Martin T."/>
            <person name="Boer E."/>
            <person name="Gabaldon T."/>
            <person name="Cruz J."/>
            <person name="Talla E."/>
            <person name="Marck C."/>
            <person name="Goffeau A."/>
            <person name="Barbe V."/>
            <person name="Baret P."/>
            <person name="Baronian K."/>
            <person name="Beier S."/>
            <person name="Bleykasten C."/>
            <person name="Bode R."/>
            <person name="Casaregola S."/>
            <person name="Despons L."/>
            <person name="Fairhead C."/>
            <person name="Giersberg M."/>
            <person name="Gierski P."/>
            <person name="Hahnel U."/>
            <person name="Hartmann A."/>
            <person name="Jankowska D."/>
            <person name="Jubin C."/>
            <person name="Jung P."/>
            <person name="Lafontaine I."/>
            <person name="Leh-Louis V."/>
            <person name="Lemaire M."/>
            <person name="Marcet-Houben M."/>
            <person name="Mascher M."/>
            <person name="Morel G."/>
            <person name="Richard G.-F."/>
            <person name="Riechen J."/>
            <person name="Sacerdot C."/>
            <person name="Sarkar A."/>
            <person name="Savel G."/>
            <person name="Schacherer J."/>
            <person name="Sherman D."/>
            <person name="Straub M.-L."/>
            <person name="Stein N."/>
            <person name="Thierry A."/>
            <person name="Trautwein-Schult A."/>
            <person name="Westhof E."/>
            <person name="Worch S."/>
            <person name="Dujon B."/>
            <person name="Souciet J.-L."/>
            <person name="Wincker P."/>
            <person name="Scholz U."/>
            <person name="Neuveglise N."/>
        </authorList>
    </citation>
    <scope>NUCLEOTIDE SEQUENCE</scope>
    <source>
        <strain evidence="8">LS3</strain>
    </source>
</reference>
<comment type="similarity">
    <text evidence="1">Belongs to the WD repeat PWP2 family.</text>
</comment>
<evidence type="ECO:0000256" key="5">
    <source>
        <dbReference type="PROSITE-ProRule" id="PRU00221"/>
    </source>
</evidence>
<keyword evidence="3 5" id="KW-0853">WD repeat</keyword>
<evidence type="ECO:0000256" key="2">
    <source>
        <dbReference type="ARBA" id="ARBA00022553"/>
    </source>
</evidence>
<dbReference type="Pfam" id="PF00400">
    <property type="entry name" value="WD40"/>
    <property type="match status" value="6"/>
</dbReference>
<dbReference type="FunFam" id="2.130.10.10:FF:000602">
    <property type="entry name" value="Periodic tryptophan protein 2"/>
    <property type="match status" value="1"/>
</dbReference>
<dbReference type="SUPFAM" id="SSF50978">
    <property type="entry name" value="WD40 repeat-like"/>
    <property type="match status" value="3"/>
</dbReference>
<evidence type="ECO:0000256" key="6">
    <source>
        <dbReference type="SAM" id="MobiDB-lite"/>
    </source>
</evidence>
<feature type="repeat" description="WD" evidence="5">
    <location>
        <begin position="187"/>
        <end position="218"/>
    </location>
</feature>
<dbReference type="CDD" id="cd00200">
    <property type="entry name" value="WD40"/>
    <property type="match status" value="1"/>
</dbReference>
<dbReference type="InterPro" id="IPR001680">
    <property type="entry name" value="WD40_rpt"/>
</dbReference>
<feature type="region of interest" description="Disordered" evidence="6">
    <location>
        <begin position="855"/>
        <end position="911"/>
    </location>
</feature>
<evidence type="ECO:0000256" key="3">
    <source>
        <dbReference type="ARBA" id="ARBA00022574"/>
    </source>
</evidence>
<dbReference type="EMBL" id="HG937694">
    <property type="protein sequence ID" value="CDP38275.1"/>
    <property type="molecule type" value="Genomic_DNA"/>
</dbReference>
<dbReference type="AlphaFoldDB" id="A0A060TB16"/>
<feature type="repeat" description="WD" evidence="5">
    <location>
        <begin position="470"/>
        <end position="503"/>
    </location>
</feature>
<evidence type="ECO:0000256" key="1">
    <source>
        <dbReference type="ARBA" id="ARBA00010226"/>
    </source>
</evidence>
<feature type="domain" description="Small-subunit processome Utp12" evidence="7">
    <location>
        <begin position="747"/>
        <end position="850"/>
    </location>
</feature>
<accession>A0A060TB16</accession>
<dbReference type="PROSITE" id="PS50294">
    <property type="entry name" value="WD_REPEATS_REGION"/>
    <property type="match status" value="4"/>
</dbReference>
<dbReference type="PANTHER" id="PTHR19858:SF0">
    <property type="entry name" value="PERIODIC TRYPTOPHAN PROTEIN 2 HOMOLOG"/>
    <property type="match status" value="1"/>
</dbReference>
<keyword evidence="4" id="KW-0677">Repeat</keyword>
<dbReference type="PROSITE" id="PS50082">
    <property type="entry name" value="WD_REPEATS_2"/>
    <property type="match status" value="5"/>
</dbReference>
<gene>
    <name evidence="8" type="ORF">GNLVRS02_ARAD1D31042g</name>
</gene>
<dbReference type="PROSITE" id="PS00678">
    <property type="entry name" value="WD_REPEATS_1"/>
    <property type="match status" value="3"/>
</dbReference>
<dbReference type="InterPro" id="IPR020472">
    <property type="entry name" value="WD40_PAC1"/>
</dbReference>
<feature type="repeat" description="WD" evidence="5">
    <location>
        <begin position="342"/>
        <end position="383"/>
    </location>
</feature>
<dbReference type="Pfam" id="PF04003">
    <property type="entry name" value="Utp12"/>
    <property type="match status" value="1"/>
</dbReference>
<dbReference type="InterPro" id="IPR015943">
    <property type="entry name" value="WD40/YVTN_repeat-like_dom_sf"/>
</dbReference>
<dbReference type="InterPro" id="IPR027145">
    <property type="entry name" value="PWP2"/>
</dbReference>
<feature type="compositionally biased region" description="Basic and acidic residues" evidence="6">
    <location>
        <begin position="867"/>
        <end position="878"/>
    </location>
</feature>
<evidence type="ECO:0000259" key="7">
    <source>
        <dbReference type="Pfam" id="PF04003"/>
    </source>
</evidence>
<protein>
    <submittedName>
        <fullName evidence="8">ARAD1D31042p</fullName>
    </submittedName>
</protein>
<reference evidence="8" key="1">
    <citation type="submission" date="2014-02" db="EMBL/GenBank/DDBJ databases">
        <authorList>
            <person name="Genoscope - CEA"/>
        </authorList>
    </citation>
    <scope>NUCLEOTIDE SEQUENCE</scope>
    <source>
        <strain evidence="8">LS3</strain>
    </source>
</reference>
<dbReference type="PRINTS" id="PR00320">
    <property type="entry name" value="GPROTEINBRPT"/>
</dbReference>
<name>A0A060TB16_BLAAD</name>